<evidence type="ECO:0000256" key="2">
    <source>
        <dbReference type="ARBA" id="ARBA00022448"/>
    </source>
</evidence>
<keyword evidence="3 5" id="KW-0732">Signal</keyword>
<evidence type="ECO:0000313" key="8">
    <source>
        <dbReference type="Proteomes" id="UP000001662"/>
    </source>
</evidence>
<feature type="domain" description="Leucine-binding protein" evidence="6">
    <location>
        <begin position="58"/>
        <end position="394"/>
    </location>
</feature>
<dbReference type="PANTHER" id="PTHR30483:SF6">
    <property type="entry name" value="PERIPLASMIC BINDING PROTEIN OF ABC TRANSPORTER FOR NATURAL AMINO ACIDS"/>
    <property type="match status" value="1"/>
</dbReference>
<keyword evidence="8" id="KW-1185">Reference proteome</keyword>
<dbReference type="Proteomes" id="UP000001662">
    <property type="component" value="Chromosome"/>
</dbReference>
<name>D9R223_LACSW</name>
<dbReference type="InterPro" id="IPR028082">
    <property type="entry name" value="Peripla_BP_I"/>
</dbReference>
<evidence type="ECO:0000256" key="4">
    <source>
        <dbReference type="ARBA" id="ARBA00022970"/>
    </source>
</evidence>
<dbReference type="InterPro" id="IPR028081">
    <property type="entry name" value="Leu-bd"/>
</dbReference>
<feature type="signal peptide" evidence="5">
    <location>
        <begin position="1"/>
        <end position="25"/>
    </location>
</feature>
<sequence>MKKSMKKLLSLAVAVAMAASLTACGSGKTSEATTAAGETKAASGETTEAAKASGEGSFKIGGIGPITGGAAIYGQAVMRGAELAIDEINAGGGINGAQIEYNFQDDEHDTEKAVNAYNTLKDWGMQVLVGTVTSAPCIAVGAESSKDNMFQLTPSGSAVDAAKFDNQFRVCFSDPNQGAASAQYIGENKLATKVAVIYDSSDVYSSGIHDKFLSEAANQGFEVVSDEAFTADNNTNFSVQLQKAQDSGAELVFLPIYYSQAALILAQAKQMGYEPQFFGCDGLDGLLTVENFDTALAENVMLLTPFAADAKDELTQKFVTTFKEKYGETPNQFAADGYDAVYAIKAAAEKAGLTTDMDASAICDALKTAMTEITVNGLTGENMKWSKDGEPDKAPKAVKIVNGVYTAM</sequence>
<dbReference type="InterPro" id="IPR000709">
    <property type="entry name" value="Leu_Ile_Val-bd"/>
</dbReference>
<evidence type="ECO:0000256" key="3">
    <source>
        <dbReference type="ARBA" id="ARBA00022729"/>
    </source>
</evidence>
<dbReference type="EMBL" id="CP002109">
    <property type="protein sequence ID" value="ADL04673.1"/>
    <property type="molecule type" value="Genomic_DNA"/>
</dbReference>
<evidence type="ECO:0000313" key="7">
    <source>
        <dbReference type="EMBL" id="ADL04673.1"/>
    </source>
</evidence>
<dbReference type="GO" id="GO:0006865">
    <property type="term" value="P:amino acid transport"/>
    <property type="evidence" value="ECO:0007669"/>
    <property type="project" value="UniProtKB-KW"/>
</dbReference>
<dbReference type="PaxDb" id="610130-Closa_2094"/>
<gene>
    <name evidence="7" type="ordered locus">Closa_2094</name>
</gene>
<organism evidence="7 8">
    <name type="scientific">Lacrimispora saccharolytica (strain ATCC 35040 / DSM 2544 / NRCC 2533 / WM1)</name>
    <name type="common">Clostridium saccharolyticum</name>
    <dbReference type="NCBI Taxonomy" id="610130"/>
    <lineage>
        <taxon>Bacteria</taxon>
        <taxon>Bacillati</taxon>
        <taxon>Bacillota</taxon>
        <taxon>Clostridia</taxon>
        <taxon>Lachnospirales</taxon>
        <taxon>Lachnospiraceae</taxon>
        <taxon>Lacrimispora</taxon>
    </lineage>
</organism>
<keyword evidence="2" id="KW-0813">Transport</keyword>
<dbReference type="OrthoDB" id="9783240at2"/>
<dbReference type="PROSITE" id="PS51257">
    <property type="entry name" value="PROKAR_LIPOPROTEIN"/>
    <property type="match status" value="1"/>
</dbReference>
<dbReference type="InterPro" id="IPR051010">
    <property type="entry name" value="BCAA_transport"/>
</dbReference>
<dbReference type="AlphaFoldDB" id="D9R223"/>
<dbReference type="SUPFAM" id="SSF53822">
    <property type="entry name" value="Periplasmic binding protein-like I"/>
    <property type="match status" value="1"/>
</dbReference>
<protein>
    <submittedName>
        <fullName evidence="7">Extracellular ligand-binding receptor</fullName>
    </submittedName>
</protein>
<keyword evidence="4" id="KW-0029">Amino-acid transport</keyword>
<dbReference type="CDD" id="cd06347">
    <property type="entry name" value="PBP1_ABC_LivK_ligand_binding-like"/>
    <property type="match status" value="1"/>
</dbReference>
<dbReference type="PANTHER" id="PTHR30483">
    <property type="entry name" value="LEUCINE-SPECIFIC-BINDING PROTEIN"/>
    <property type="match status" value="1"/>
</dbReference>
<dbReference type="Pfam" id="PF13458">
    <property type="entry name" value="Peripla_BP_6"/>
    <property type="match status" value="1"/>
</dbReference>
<feature type="chain" id="PRO_5038891902" evidence="5">
    <location>
        <begin position="26"/>
        <end position="408"/>
    </location>
</feature>
<dbReference type="STRING" id="610130.Closa_2094"/>
<comment type="similarity">
    <text evidence="1">Belongs to the leucine-binding protein family.</text>
</comment>
<dbReference type="HOGENOM" id="CLU_027128_6_1_9"/>
<dbReference type="PRINTS" id="PR00337">
    <property type="entry name" value="LEUILEVALBP"/>
</dbReference>
<dbReference type="KEGG" id="csh:Closa_2094"/>
<dbReference type="RefSeq" id="WP_013272760.1">
    <property type="nucleotide sequence ID" value="NC_014376.1"/>
</dbReference>
<proteinExistence type="inferred from homology"/>
<accession>D9R223</accession>
<evidence type="ECO:0000259" key="6">
    <source>
        <dbReference type="Pfam" id="PF13458"/>
    </source>
</evidence>
<dbReference type="eggNOG" id="COG0683">
    <property type="taxonomic scope" value="Bacteria"/>
</dbReference>
<keyword evidence="7" id="KW-0675">Receptor</keyword>
<dbReference type="Gene3D" id="3.40.50.2300">
    <property type="match status" value="2"/>
</dbReference>
<reference evidence="7" key="1">
    <citation type="submission" date="2010-07" db="EMBL/GenBank/DDBJ databases">
        <title>Complete sequence of Clostridium saccharolyticum WM1.</title>
        <authorList>
            <consortium name="US DOE Joint Genome Institute"/>
            <person name="Lucas S."/>
            <person name="Copeland A."/>
            <person name="Lapidus A."/>
            <person name="Cheng J.-F."/>
            <person name="Bruce D."/>
            <person name="Goodwin L."/>
            <person name="Pitluck S."/>
            <person name="Chertkov O."/>
            <person name="Detter J.C."/>
            <person name="Han C."/>
            <person name="Tapia R."/>
            <person name="Land M."/>
            <person name="Hauser L."/>
            <person name="Chang Y.-J."/>
            <person name="Jeffries C."/>
            <person name="Kyrpides N."/>
            <person name="Ivanova N."/>
            <person name="Mikhailova N."/>
            <person name="Mouttaki H."/>
            <person name="Lin L."/>
            <person name="Zhou J."/>
            <person name="Hemme C.L."/>
            <person name="Woyke T."/>
        </authorList>
    </citation>
    <scope>NUCLEOTIDE SEQUENCE [LARGE SCALE GENOMIC DNA]</scope>
    <source>
        <strain evidence="7">WM1</strain>
    </source>
</reference>
<evidence type="ECO:0000256" key="1">
    <source>
        <dbReference type="ARBA" id="ARBA00010062"/>
    </source>
</evidence>
<evidence type="ECO:0000256" key="5">
    <source>
        <dbReference type="SAM" id="SignalP"/>
    </source>
</evidence>